<name>A0ACB9C389_ARCLA</name>
<protein>
    <submittedName>
        <fullName evidence="1">Uncharacterized protein</fullName>
    </submittedName>
</protein>
<gene>
    <name evidence="1" type="ORF">L6452_17379</name>
</gene>
<organism evidence="1 2">
    <name type="scientific">Arctium lappa</name>
    <name type="common">Greater burdock</name>
    <name type="synonym">Lappa major</name>
    <dbReference type="NCBI Taxonomy" id="4217"/>
    <lineage>
        <taxon>Eukaryota</taxon>
        <taxon>Viridiplantae</taxon>
        <taxon>Streptophyta</taxon>
        <taxon>Embryophyta</taxon>
        <taxon>Tracheophyta</taxon>
        <taxon>Spermatophyta</taxon>
        <taxon>Magnoliopsida</taxon>
        <taxon>eudicotyledons</taxon>
        <taxon>Gunneridae</taxon>
        <taxon>Pentapetalae</taxon>
        <taxon>asterids</taxon>
        <taxon>campanulids</taxon>
        <taxon>Asterales</taxon>
        <taxon>Asteraceae</taxon>
        <taxon>Carduoideae</taxon>
        <taxon>Cardueae</taxon>
        <taxon>Arctiinae</taxon>
        <taxon>Arctium</taxon>
    </lineage>
</organism>
<accession>A0ACB9C389</accession>
<dbReference type="Proteomes" id="UP001055879">
    <property type="component" value="Linkage Group LG05"/>
</dbReference>
<sequence length="100" mass="12051">MFAFRFSLLYLLQWRFLCQIDGYISSIIEKNERKEITLNLMELQESSREEERRPWKTCPIKLMFGQDLGSRETNLCFWETGETLHNKHCEGVATWDNRQD</sequence>
<keyword evidence="2" id="KW-1185">Reference proteome</keyword>
<dbReference type="EMBL" id="CM042051">
    <property type="protein sequence ID" value="KAI3728737.1"/>
    <property type="molecule type" value="Genomic_DNA"/>
</dbReference>
<reference evidence="1 2" key="2">
    <citation type="journal article" date="2022" name="Mol. Ecol. Resour.">
        <title>The genomes of chicory, endive, great burdock and yacon provide insights into Asteraceae paleo-polyploidization history and plant inulin production.</title>
        <authorList>
            <person name="Fan W."/>
            <person name="Wang S."/>
            <person name="Wang H."/>
            <person name="Wang A."/>
            <person name="Jiang F."/>
            <person name="Liu H."/>
            <person name="Zhao H."/>
            <person name="Xu D."/>
            <person name="Zhang Y."/>
        </authorList>
    </citation>
    <scope>NUCLEOTIDE SEQUENCE [LARGE SCALE GENOMIC DNA]</scope>
    <source>
        <strain evidence="2">cv. Niubang</strain>
    </source>
</reference>
<evidence type="ECO:0000313" key="2">
    <source>
        <dbReference type="Proteomes" id="UP001055879"/>
    </source>
</evidence>
<evidence type="ECO:0000313" key="1">
    <source>
        <dbReference type="EMBL" id="KAI3728737.1"/>
    </source>
</evidence>
<comment type="caution">
    <text evidence="1">The sequence shown here is derived from an EMBL/GenBank/DDBJ whole genome shotgun (WGS) entry which is preliminary data.</text>
</comment>
<proteinExistence type="predicted"/>
<reference evidence="2" key="1">
    <citation type="journal article" date="2022" name="Mol. Ecol. Resour.">
        <title>The genomes of chicory, endive, great burdock and yacon provide insights into Asteraceae palaeo-polyploidization history and plant inulin production.</title>
        <authorList>
            <person name="Fan W."/>
            <person name="Wang S."/>
            <person name="Wang H."/>
            <person name="Wang A."/>
            <person name="Jiang F."/>
            <person name="Liu H."/>
            <person name="Zhao H."/>
            <person name="Xu D."/>
            <person name="Zhang Y."/>
        </authorList>
    </citation>
    <scope>NUCLEOTIDE SEQUENCE [LARGE SCALE GENOMIC DNA]</scope>
    <source>
        <strain evidence="2">cv. Niubang</strain>
    </source>
</reference>